<dbReference type="RefSeq" id="WP_119357698.1">
    <property type="nucleotide sequence ID" value="NZ_BJXM01000012.1"/>
</dbReference>
<dbReference type="InterPro" id="IPR000182">
    <property type="entry name" value="GNAT_dom"/>
</dbReference>
<dbReference type="EMBL" id="QWLB01000030">
    <property type="protein sequence ID" value="RIH91865.1"/>
    <property type="molecule type" value="Genomic_DNA"/>
</dbReference>
<evidence type="ECO:0000256" key="1">
    <source>
        <dbReference type="ARBA" id="ARBA00022679"/>
    </source>
</evidence>
<reference evidence="4 5" key="1">
    <citation type="submission" date="2018-08" db="EMBL/GenBank/DDBJ databases">
        <title>Meiothermus granaticius genome AF-68 sequencing project.</title>
        <authorList>
            <person name="Da Costa M.S."/>
            <person name="Albuquerque L."/>
            <person name="Raposo P."/>
            <person name="Froufe H.J.C."/>
            <person name="Barroso C.S."/>
            <person name="Egas C."/>
        </authorList>
    </citation>
    <scope>NUCLEOTIDE SEQUENCE [LARGE SCALE GENOMIC DNA]</scope>
    <source>
        <strain evidence="4 5">AF-68</strain>
    </source>
</reference>
<dbReference type="PANTHER" id="PTHR43626">
    <property type="entry name" value="ACYL-COA N-ACYLTRANSFERASE"/>
    <property type="match status" value="1"/>
</dbReference>
<dbReference type="GO" id="GO:0005737">
    <property type="term" value="C:cytoplasm"/>
    <property type="evidence" value="ECO:0007669"/>
    <property type="project" value="TreeGrafter"/>
</dbReference>
<feature type="domain" description="N-acetyltransferase" evidence="3">
    <location>
        <begin position="21"/>
        <end position="163"/>
    </location>
</feature>
<evidence type="ECO:0000259" key="3">
    <source>
        <dbReference type="PROSITE" id="PS51186"/>
    </source>
</evidence>
<dbReference type="InterPro" id="IPR045039">
    <property type="entry name" value="NSI-like"/>
</dbReference>
<dbReference type="AlphaFoldDB" id="A0A399F809"/>
<dbReference type="Pfam" id="PF00583">
    <property type="entry name" value="Acetyltransf_1"/>
    <property type="match status" value="1"/>
</dbReference>
<name>A0A399F809_9DEIN</name>
<keyword evidence="5" id="KW-1185">Reference proteome</keyword>
<protein>
    <submittedName>
        <fullName evidence="4">Amino-acid acetyltransferase</fullName>
        <ecNumber evidence="4">2.3.1.1</ecNumber>
    </submittedName>
</protein>
<dbReference type="GO" id="GO:0008080">
    <property type="term" value="F:N-acetyltransferase activity"/>
    <property type="evidence" value="ECO:0007669"/>
    <property type="project" value="InterPro"/>
</dbReference>
<dbReference type="Proteomes" id="UP000266178">
    <property type="component" value="Unassembled WGS sequence"/>
</dbReference>
<accession>A0A399F809</accession>
<comment type="caution">
    <text evidence="4">The sequence shown here is derived from an EMBL/GenBank/DDBJ whole genome shotgun (WGS) entry which is preliminary data.</text>
</comment>
<evidence type="ECO:0000256" key="2">
    <source>
        <dbReference type="ARBA" id="ARBA00023315"/>
    </source>
</evidence>
<proteinExistence type="predicted"/>
<dbReference type="SUPFAM" id="SSF55729">
    <property type="entry name" value="Acyl-CoA N-acyltransferases (Nat)"/>
    <property type="match status" value="1"/>
</dbReference>
<organism evidence="4 5">
    <name type="scientific">Meiothermus granaticius NBRC 107808</name>
    <dbReference type="NCBI Taxonomy" id="1227551"/>
    <lineage>
        <taxon>Bacteria</taxon>
        <taxon>Thermotogati</taxon>
        <taxon>Deinococcota</taxon>
        <taxon>Deinococci</taxon>
        <taxon>Thermales</taxon>
        <taxon>Thermaceae</taxon>
        <taxon>Meiothermus</taxon>
    </lineage>
</organism>
<dbReference type="CDD" id="cd04301">
    <property type="entry name" value="NAT_SF"/>
    <property type="match status" value="1"/>
</dbReference>
<dbReference type="EC" id="2.3.1.1" evidence="4"/>
<dbReference type="NCBIfam" id="NF005840">
    <property type="entry name" value="PRK07757.1"/>
    <property type="match status" value="1"/>
</dbReference>
<evidence type="ECO:0000313" key="4">
    <source>
        <dbReference type="EMBL" id="RIH91865.1"/>
    </source>
</evidence>
<dbReference type="PROSITE" id="PS51186">
    <property type="entry name" value="GNAT"/>
    <property type="match status" value="1"/>
</dbReference>
<gene>
    <name evidence="4" type="primary">argA_2</name>
    <name evidence="4" type="ORF">Mgrana_02226</name>
</gene>
<keyword evidence="1 4" id="KW-0808">Transferase</keyword>
<keyword evidence="2 4" id="KW-0012">Acyltransferase</keyword>
<evidence type="ECO:0000313" key="5">
    <source>
        <dbReference type="Proteomes" id="UP000266178"/>
    </source>
</evidence>
<dbReference type="InterPro" id="IPR016181">
    <property type="entry name" value="Acyl_CoA_acyltransferase"/>
</dbReference>
<dbReference type="OrthoDB" id="9793138at2"/>
<sequence length="182" mass="20768">MSSIIELGTVLLPRVRWDAGVELRKARMADVEPIYTLIKYWAERGLMLVRSHNHLYENLRDFFVLEDEDGQIVGSGALHLLWHDIAEVRGLAIHPDRQGQGLGRWLALAAEREAKDLGVPQIFAWTLQVKFFTALGYGVTTRENLPPKVFQECSACPFYDNCREIGVTKVLDPQRAFKHPVR</sequence>
<dbReference type="Gene3D" id="3.40.630.30">
    <property type="match status" value="1"/>
</dbReference>
<dbReference type="PANTHER" id="PTHR43626:SF4">
    <property type="entry name" value="GCN5-RELATED N-ACETYLTRANSFERASE 2, CHLOROPLASTIC"/>
    <property type="match status" value="1"/>
</dbReference>